<name>A0A919IW88_9ACTN</name>
<sequence>MLIGESNSLEAIACMLLGVLCAYGCGRIHQWYKHSLERDRSFREGYSHGYHALFAYAARHTGRATSLPKADRPRPHSRP</sequence>
<reference evidence="1" key="1">
    <citation type="submission" date="2021-01" db="EMBL/GenBank/DDBJ databases">
        <title>Whole genome shotgun sequence of Actinoplanes ferrugineus NBRC 15555.</title>
        <authorList>
            <person name="Komaki H."/>
            <person name="Tamura T."/>
        </authorList>
    </citation>
    <scope>NUCLEOTIDE SEQUENCE</scope>
    <source>
        <strain evidence="1">NBRC 15555</strain>
    </source>
</reference>
<organism evidence="1 2">
    <name type="scientific">Paractinoplanes ferrugineus</name>
    <dbReference type="NCBI Taxonomy" id="113564"/>
    <lineage>
        <taxon>Bacteria</taxon>
        <taxon>Bacillati</taxon>
        <taxon>Actinomycetota</taxon>
        <taxon>Actinomycetes</taxon>
        <taxon>Micromonosporales</taxon>
        <taxon>Micromonosporaceae</taxon>
        <taxon>Paractinoplanes</taxon>
    </lineage>
</organism>
<proteinExistence type="predicted"/>
<evidence type="ECO:0000313" key="2">
    <source>
        <dbReference type="Proteomes" id="UP000598174"/>
    </source>
</evidence>
<gene>
    <name evidence="1" type="ORF">Afe05nite_20360</name>
</gene>
<keyword evidence="2" id="KW-1185">Reference proteome</keyword>
<dbReference type="EMBL" id="BOMM01000014">
    <property type="protein sequence ID" value="GIE10196.1"/>
    <property type="molecule type" value="Genomic_DNA"/>
</dbReference>
<protein>
    <submittedName>
        <fullName evidence="1">Uncharacterized protein</fullName>
    </submittedName>
</protein>
<comment type="caution">
    <text evidence="1">The sequence shown here is derived from an EMBL/GenBank/DDBJ whole genome shotgun (WGS) entry which is preliminary data.</text>
</comment>
<dbReference type="Proteomes" id="UP000598174">
    <property type="component" value="Unassembled WGS sequence"/>
</dbReference>
<dbReference type="AlphaFoldDB" id="A0A919IW88"/>
<evidence type="ECO:0000313" key="1">
    <source>
        <dbReference type="EMBL" id="GIE10196.1"/>
    </source>
</evidence>
<dbReference type="RefSeq" id="WP_203816757.1">
    <property type="nucleotide sequence ID" value="NZ_BAAABP010000007.1"/>
</dbReference>
<accession>A0A919IW88</accession>